<keyword evidence="2" id="KW-0472">Membrane</keyword>
<keyword evidence="4" id="KW-1185">Reference proteome</keyword>
<reference evidence="3" key="1">
    <citation type="submission" date="2013-05" db="EMBL/GenBank/DDBJ databases">
        <authorList>
            <person name="Yim A.K.Y."/>
            <person name="Chan T.F."/>
            <person name="Ji K.M."/>
            <person name="Liu X.Y."/>
            <person name="Zhou J.W."/>
            <person name="Li R.Q."/>
            <person name="Yang K.Y."/>
            <person name="Li J."/>
            <person name="Li M."/>
            <person name="Law P.T.W."/>
            <person name="Wu Y.L."/>
            <person name="Cai Z.L."/>
            <person name="Qin H."/>
            <person name="Bao Y."/>
            <person name="Leung R.K.K."/>
            <person name="Ng P.K.S."/>
            <person name="Zou J."/>
            <person name="Zhong X.J."/>
            <person name="Ran P.X."/>
            <person name="Zhong N.S."/>
            <person name="Liu Z.G."/>
            <person name="Tsui S.K.W."/>
        </authorList>
    </citation>
    <scope>NUCLEOTIDE SEQUENCE</scope>
    <source>
        <strain evidence="3">Derf</strain>
        <tissue evidence="3">Whole organism</tissue>
    </source>
</reference>
<feature type="transmembrane region" description="Helical" evidence="2">
    <location>
        <begin position="47"/>
        <end position="66"/>
    </location>
</feature>
<sequence>MNKFEYIKQQQRQELQAACDDDVIITPSLFLSSQKRSQAKKINVSHLYIQMMMMFILICECKILLLSPPTITPTSQENFSSSVLQDEETLCSSRFSLNNDGGKKHGSKFGTLNEQNS</sequence>
<evidence type="ECO:0000256" key="2">
    <source>
        <dbReference type="SAM" id="Phobius"/>
    </source>
</evidence>
<evidence type="ECO:0000256" key="1">
    <source>
        <dbReference type="SAM" id="MobiDB-lite"/>
    </source>
</evidence>
<name>A0A922HM36_DERFA</name>
<accession>A0A922HM36</accession>
<feature type="region of interest" description="Disordered" evidence="1">
    <location>
        <begin position="95"/>
        <end position="117"/>
    </location>
</feature>
<evidence type="ECO:0000313" key="4">
    <source>
        <dbReference type="Proteomes" id="UP000790347"/>
    </source>
</evidence>
<gene>
    <name evidence="3" type="ORF">DERF_014366</name>
</gene>
<dbReference type="AlphaFoldDB" id="A0A922HM36"/>
<keyword evidence="2" id="KW-0812">Transmembrane</keyword>
<keyword evidence="2" id="KW-1133">Transmembrane helix</keyword>
<dbReference type="EMBL" id="ASGP02000008">
    <property type="protein sequence ID" value="KAH9493627.1"/>
    <property type="molecule type" value="Genomic_DNA"/>
</dbReference>
<organism evidence="3 4">
    <name type="scientific">Dermatophagoides farinae</name>
    <name type="common">American house dust mite</name>
    <dbReference type="NCBI Taxonomy" id="6954"/>
    <lineage>
        <taxon>Eukaryota</taxon>
        <taxon>Metazoa</taxon>
        <taxon>Ecdysozoa</taxon>
        <taxon>Arthropoda</taxon>
        <taxon>Chelicerata</taxon>
        <taxon>Arachnida</taxon>
        <taxon>Acari</taxon>
        <taxon>Acariformes</taxon>
        <taxon>Sarcoptiformes</taxon>
        <taxon>Astigmata</taxon>
        <taxon>Psoroptidia</taxon>
        <taxon>Analgoidea</taxon>
        <taxon>Pyroglyphidae</taxon>
        <taxon>Dermatophagoidinae</taxon>
        <taxon>Dermatophagoides</taxon>
    </lineage>
</organism>
<evidence type="ECO:0000313" key="3">
    <source>
        <dbReference type="EMBL" id="KAH9493627.1"/>
    </source>
</evidence>
<protein>
    <submittedName>
        <fullName evidence="3">Uncharacterized protein</fullName>
    </submittedName>
</protein>
<proteinExistence type="predicted"/>
<dbReference type="Proteomes" id="UP000790347">
    <property type="component" value="Unassembled WGS sequence"/>
</dbReference>
<reference evidence="3" key="2">
    <citation type="journal article" date="2022" name="Res Sq">
        <title>Comparative Genomics Reveals Insights into the Divergent Evolution of Astigmatic Mites and Household Pest Adaptations.</title>
        <authorList>
            <person name="Xiong Q."/>
            <person name="Wan A.T.-Y."/>
            <person name="Liu X.-Y."/>
            <person name="Fung C.S.-H."/>
            <person name="Xiao X."/>
            <person name="Malainual N."/>
            <person name="Hou J."/>
            <person name="Wang L."/>
            <person name="Wang M."/>
            <person name="Yang K."/>
            <person name="Cui Y."/>
            <person name="Leung E."/>
            <person name="Nong W."/>
            <person name="Shin S.-K."/>
            <person name="Au S."/>
            <person name="Jeong K.Y."/>
            <person name="Chew F.T."/>
            <person name="Hui J."/>
            <person name="Leung T.F."/>
            <person name="Tungtrongchitr A."/>
            <person name="Zhong N."/>
            <person name="Liu Z."/>
            <person name="Tsui S."/>
        </authorList>
    </citation>
    <scope>NUCLEOTIDE SEQUENCE</scope>
    <source>
        <strain evidence="3">Derf</strain>
        <tissue evidence="3">Whole organism</tissue>
    </source>
</reference>
<comment type="caution">
    <text evidence="3">The sequence shown here is derived from an EMBL/GenBank/DDBJ whole genome shotgun (WGS) entry which is preliminary data.</text>
</comment>